<dbReference type="SUPFAM" id="SSF51735">
    <property type="entry name" value="NAD(P)-binding Rossmann-fold domains"/>
    <property type="match status" value="1"/>
</dbReference>
<proteinExistence type="inferred from homology"/>
<comment type="similarity">
    <text evidence="1">Belongs to the short-chain dehydrogenases/reductases (SDR) family.</text>
</comment>
<dbReference type="AlphaFoldDB" id="A0A2S9XU56"/>
<dbReference type="PRINTS" id="PR00081">
    <property type="entry name" value="GDHRDH"/>
</dbReference>
<accession>A0A2S9XU56</accession>
<evidence type="ECO:0000256" key="1">
    <source>
        <dbReference type="ARBA" id="ARBA00006484"/>
    </source>
</evidence>
<dbReference type="GO" id="GO:0003939">
    <property type="term" value="F:L-iditol 2-dehydrogenase (NAD+) activity"/>
    <property type="evidence" value="ECO:0007669"/>
    <property type="project" value="UniProtKB-EC"/>
</dbReference>
<dbReference type="InterPro" id="IPR002347">
    <property type="entry name" value="SDR_fam"/>
</dbReference>
<dbReference type="EC" id="1.1.1.14" evidence="3"/>
<evidence type="ECO:0000313" key="4">
    <source>
        <dbReference type="Proteomes" id="UP000238823"/>
    </source>
</evidence>
<dbReference type="PANTHER" id="PTHR43899">
    <property type="entry name" value="RH59310P"/>
    <property type="match status" value="1"/>
</dbReference>
<name>A0A2S9XU56_9BACT</name>
<evidence type="ECO:0000256" key="2">
    <source>
        <dbReference type="ARBA" id="ARBA00023002"/>
    </source>
</evidence>
<sequence length="268" mass="28561">MRETIQPQFVERYGPWALIAGASEGLGEAYAHALARRGLNVILIARREQPLRTTASAISERHGVEVHTLALDLADPELLERVRAGVGPREVGLLIYNAAYSRIGGFFEQTLEDKLRMLDVNCRGPIVLCHELGAAMRARGRGGIVLMSSMAGMQGTPRLAVYAASKSFDLILAESLWGELKGAGVDVLACVAGATRTPGFEAAASTAQGPVMDPAQVVEEALAGLSWRPSTPSMIPGIANKLASLLLARLPRRRRVLIMKAALGDSAS</sequence>
<organism evidence="3 4">
    <name type="scientific">Enhygromyxa salina</name>
    <dbReference type="NCBI Taxonomy" id="215803"/>
    <lineage>
        <taxon>Bacteria</taxon>
        <taxon>Pseudomonadati</taxon>
        <taxon>Myxococcota</taxon>
        <taxon>Polyangia</taxon>
        <taxon>Nannocystales</taxon>
        <taxon>Nannocystaceae</taxon>
        <taxon>Enhygromyxa</taxon>
    </lineage>
</organism>
<protein>
    <submittedName>
        <fullName evidence="3">Sorbitol dehydrogenase</fullName>
        <ecNumber evidence="3">1.1.1.14</ecNumber>
    </submittedName>
</protein>
<dbReference type="PANTHER" id="PTHR43899:SF13">
    <property type="entry name" value="RH59310P"/>
    <property type="match status" value="1"/>
</dbReference>
<dbReference type="Proteomes" id="UP000238823">
    <property type="component" value="Unassembled WGS sequence"/>
</dbReference>
<keyword evidence="2 3" id="KW-0560">Oxidoreductase</keyword>
<reference evidence="3 4" key="1">
    <citation type="submission" date="2018-03" db="EMBL/GenBank/DDBJ databases">
        <title>Draft Genome Sequences of the Obligatory Marine Myxobacteria Enhygromyxa salina SWB007.</title>
        <authorList>
            <person name="Poehlein A."/>
            <person name="Moghaddam J.A."/>
            <person name="Harms H."/>
            <person name="Alanjari M."/>
            <person name="Koenig G.M."/>
            <person name="Daniel R."/>
            <person name="Schaeberle T.F."/>
        </authorList>
    </citation>
    <scope>NUCLEOTIDE SEQUENCE [LARGE SCALE GENOMIC DNA]</scope>
    <source>
        <strain evidence="3 4">SWB007</strain>
    </source>
</reference>
<dbReference type="OrthoDB" id="9789083at2"/>
<dbReference type="InterPro" id="IPR051019">
    <property type="entry name" value="VLCFA-Steroid_DH"/>
</dbReference>
<dbReference type="Pfam" id="PF00106">
    <property type="entry name" value="adh_short"/>
    <property type="match status" value="1"/>
</dbReference>
<dbReference type="EMBL" id="PVNL01000135">
    <property type="protein sequence ID" value="PRP96382.1"/>
    <property type="molecule type" value="Genomic_DNA"/>
</dbReference>
<comment type="caution">
    <text evidence="3">The sequence shown here is derived from an EMBL/GenBank/DDBJ whole genome shotgun (WGS) entry which is preliminary data.</text>
</comment>
<gene>
    <name evidence="3" type="primary">polS_2</name>
    <name evidence="3" type="ORF">ENSA7_71970</name>
</gene>
<dbReference type="InterPro" id="IPR036291">
    <property type="entry name" value="NAD(P)-bd_dom_sf"/>
</dbReference>
<dbReference type="PIRSF" id="PIRSF000126">
    <property type="entry name" value="11-beta-HSD1"/>
    <property type="match status" value="1"/>
</dbReference>
<dbReference type="Gene3D" id="3.40.50.720">
    <property type="entry name" value="NAD(P)-binding Rossmann-like Domain"/>
    <property type="match status" value="1"/>
</dbReference>
<dbReference type="RefSeq" id="WP_106094095.1">
    <property type="nucleotide sequence ID" value="NZ_PVNL01000135.1"/>
</dbReference>
<evidence type="ECO:0000313" key="3">
    <source>
        <dbReference type="EMBL" id="PRP96382.1"/>
    </source>
</evidence>